<keyword evidence="1" id="KW-1133">Transmembrane helix</keyword>
<evidence type="ECO:0000256" key="1">
    <source>
        <dbReference type="SAM" id="Phobius"/>
    </source>
</evidence>
<proteinExistence type="predicted"/>
<keyword evidence="3" id="KW-1185">Reference proteome</keyword>
<comment type="caution">
    <text evidence="2">The sequence shown here is derived from an EMBL/GenBank/DDBJ whole genome shotgun (WGS) entry which is preliminary data.</text>
</comment>
<gene>
    <name evidence="2" type="ORF">HNR07_007021</name>
</gene>
<feature type="transmembrane region" description="Helical" evidence="1">
    <location>
        <begin position="30"/>
        <end position="48"/>
    </location>
</feature>
<sequence>MTPTSRWAAAALTPFAVLLCALVLQPTLGFTFGLGYAVITAAMLWWQWSMTRSTPRGRTGSWISIPLLAFVATLGYNSGAVLGLSTAGSLGFAAAAVVLFMPALCVAVTEQPPQPTPVVP</sequence>
<feature type="transmembrane region" description="Helical" evidence="1">
    <location>
        <begin position="90"/>
        <end position="108"/>
    </location>
</feature>
<organism evidence="2 3">
    <name type="scientific">Nocardiopsis metallicus</name>
    <dbReference type="NCBI Taxonomy" id="179819"/>
    <lineage>
        <taxon>Bacteria</taxon>
        <taxon>Bacillati</taxon>
        <taxon>Actinomycetota</taxon>
        <taxon>Actinomycetes</taxon>
        <taxon>Streptosporangiales</taxon>
        <taxon>Nocardiopsidaceae</taxon>
        <taxon>Nocardiopsis</taxon>
    </lineage>
</organism>
<accession>A0A840WHN8</accession>
<keyword evidence="1" id="KW-0812">Transmembrane</keyword>
<evidence type="ECO:0000313" key="2">
    <source>
        <dbReference type="EMBL" id="MBB5495802.1"/>
    </source>
</evidence>
<name>A0A840WHN8_9ACTN</name>
<protein>
    <submittedName>
        <fullName evidence="2">Uncharacterized protein</fullName>
    </submittedName>
</protein>
<feature type="transmembrane region" description="Helical" evidence="1">
    <location>
        <begin position="7"/>
        <end position="24"/>
    </location>
</feature>
<evidence type="ECO:0000313" key="3">
    <source>
        <dbReference type="Proteomes" id="UP000579647"/>
    </source>
</evidence>
<reference evidence="2 3" key="1">
    <citation type="submission" date="2020-08" db="EMBL/GenBank/DDBJ databases">
        <title>Sequencing the genomes of 1000 actinobacteria strains.</title>
        <authorList>
            <person name="Klenk H.-P."/>
        </authorList>
    </citation>
    <scope>NUCLEOTIDE SEQUENCE [LARGE SCALE GENOMIC DNA]</scope>
    <source>
        <strain evidence="2 3">DSM 44598</strain>
    </source>
</reference>
<dbReference type="AlphaFoldDB" id="A0A840WHN8"/>
<feature type="transmembrane region" description="Helical" evidence="1">
    <location>
        <begin position="60"/>
        <end position="84"/>
    </location>
</feature>
<keyword evidence="1" id="KW-0472">Membrane</keyword>
<dbReference type="Proteomes" id="UP000579647">
    <property type="component" value="Unassembled WGS sequence"/>
</dbReference>
<dbReference type="RefSeq" id="WP_184373192.1">
    <property type="nucleotide sequence ID" value="NZ_JACHDO010000002.1"/>
</dbReference>
<dbReference type="EMBL" id="JACHDO010000002">
    <property type="protein sequence ID" value="MBB5495802.1"/>
    <property type="molecule type" value="Genomic_DNA"/>
</dbReference>